<name>A0A087FYL4_ARAAL</name>
<dbReference type="Proteomes" id="UP000029120">
    <property type="component" value="Unassembled WGS sequence"/>
</dbReference>
<reference evidence="2" key="1">
    <citation type="journal article" date="2015" name="Nat. Plants">
        <title>Genome expansion of Arabis alpina linked with retrotransposition and reduced symmetric DNA methylation.</title>
        <authorList>
            <person name="Willing E.M."/>
            <person name="Rawat V."/>
            <person name="Mandakova T."/>
            <person name="Maumus F."/>
            <person name="James G.V."/>
            <person name="Nordstroem K.J."/>
            <person name="Becker C."/>
            <person name="Warthmann N."/>
            <person name="Chica C."/>
            <person name="Szarzynska B."/>
            <person name="Zytnicki M."/>
            <person name="Albani M.C."/>
            <person name="Kiefer C."/>
            <person name="Bergonzi S."/>
            <person name="Castaings L."/>
            <person name="Mateos J.L."/>
            <person name="Berns M.C."/>
            <person name="Bujdoso N."/>
            <person name="Piofczyk T."/>
            <person name="de Lorenzo L."/>
            <person name="Barrero-Sicilia C."/>
            <person name="Mateos I."/>
            <person name="Piednoel M."/>
            <person name="Hagmann J."/>
            <person name="Chen-Min-Tao R."/>
            <person name="Iglesias-Fernandez R."/>
            <person name="Schuster S.C."/>
            <person name="Alonso-Blanco C."/>
            <person name="Roudier F."/>
            <person name="Carbonero P."/>
            <person name="Paz-Ares J."/>
            <person name="Davis S.J."/>
            <person name="Pecinka A."/>
            <person name="Quesneville H."/>
            <person name="Colot V."/>
            <person name="Lysak M.A."/>
            <person name="Weigel D."/>
            <person name="Coupland G."/>
            <person name="Schneeberger K."/>
        </authorList>
    </citation>
    <scope>NUCLEOTIDE SEQUENCE [LARGE SCALE GENOMIC DNA]</scope>
    <source>
        <strain evidence="2">cv. Pajares</strain>
    </source>
</reference>
<dbReference type="EMBL" id="KL986193">
    <property type="protein sequence ID" value="KFK22716.1"/>
    <property type="molecule type" value="Genomic_DNA"/>
</dbReference>
<proteinExistence type="predicted"/>
<evidence type="ECO:0000313" key="1">
    <source>
        <dbReference type="EMBL" id="KFK22716.1"/>
    </source>
</evidence>
<sequence>MTLTPAEAMRVLQDHLVEVEEEYWTKERLESKSDTPEKIYVRIRSDYRVICMLMNRFKTYQGEDKYILKRKIVFRVRRFLDWIDGFDPPPFKNSLVMI</sequence>
<protein>
    <submittedName>
        <fullName evidence="1">Uncharacterized protein</fullName>
    </submittedName>
</protein>
<evidence type="ECO:0000313" key="2">
    <source>
        <dbReference type="Proteomes" id="UP000029120"/>
    </source>
</evidence>
<dbReference type="AlphaFoldDB" id="A0A087FYL4"/>
<dbReference type="Gramene" id="KFK22716">
    <property type="protein sequence ID" value="KFK22716"/>
    <property type="gene ID" value="AALP_AAs62458U000100"/>
</dbReference>
<keyword evidence="2" id="KW-1185">Reference proteome</keyword>
<gene>
    <name evidence="1" type="ORF">AALP_AAs62458U000100</name>
</gene>
<accession>A0A087FYL4</accession>
<organism evidence="1 2">
    <name type="scientific">Arabis alpina</name>
    <name type="common">Alpine rock-cress</name>
    <dbReference type="NCBI Taxonomy" id="50452"/>
    <lineage>
        <taxon>Eukaryota</taxon>
        <taxon>Viridiplantae</taxon>
        <taxon>Streptophyta</taxon>
        <taxon>Embryophyta</taxon>
        <taxon>Tracheophyta</taxon>
        <taxon>Spermatophyta</taxon>
        <taxon>Magnoliopsida</taxon>
        <taxon>eudicotyledons</taxon>
        <taxon>Gunneridae</taxon>
        <taxon>Pentapetalae</taxon>
        <taxon>rosids</taxon>
        <taxon>malvids</taxon>
        <taxon>Brassicales</taxon>
        <taxon>Brassicaceae</taxon>
        <taxon>Arabideae</taxon>
        <taxon>Arabis</taxon>
    </lineage>
</organism>